<reference evidence="2" key="1">
    <citation type="submission" date="2023-01" db="EMBL/GenBank/DDBJ databases">
        <title>Genome assembly of the deep-sea coral Lophelia pertusa.</title>
        <authorList>
            <person name="Herrera S."/>
            <person name="Cordes E."/>
        </authorList>
    </citation>
    <scope>NUCLEOTIDE SEQUENCE</scope>
    <source>
        <strain evidence="2">USNM1676648</strain>
        <tissue evidence="2">Polyp</tissue>
    </source>
</reference>
<evidence type="ECO:0000313" key="2">
    <source>
        <dbReference type="EMBL" id="KAJ7377706.1"/>
    </source>
</evidence>
<gene>
    <name evidence="2" type="ORF">OS493_027268</name>
</gene>
<protein>
    <submittedName>
        <fullName evidence="2">Uncharacterized protein</fullName>
    </submittedName>
</protein>
<feature type="region of interest" description="Disordered" evidence="1">
    <location>
        <begin position="539"/>
        <end position="568"/>
    </location>
</feature>
<comment type="caution">
    <text evidence="2">The sequence shown here is derived from an EMBL/GenBank/DDBJ whole genome shotgun (WGS) entry which is preliminary data.</text>
</comment>
<dbReference type="AlphaFoldDB" id="A0A9W9ZA30"/>
<proteinExistence type="predicted"/>
<feature type="compositionally biased region" description="Basic residues" evidence="1">
    <location>
        <begin position="559"/>
        <end position="568"/>
    </location>
</feature>
<evidence type="ECO:0000256" key="1">
    <source>
        <dbReference type="SAM" id="MobiDB-lite"/>
    </source>
</evidence>
<dbReference type="EMBL" id="MU826374">
    <property type="protein sequence ID" value="KAJ7377706.1"/>
    <property type="molecule type" value="Genomic_DNA"/>
</dbReference>
<evidence type="ECO:0000313" key="3">
    <source>
        <dbReference type="Proteomes" id="UP001163046"/>
    </source>
</evidence>
<keyword evidence="3" id="KW-1185">Reference proteome</keyword>
<organism evidence="2 3">
    <name type="scientific">Desmophyllum pertusum</name>
    <dbReference type="NCBI Taxonomy" id="174260"/>
    <lineage>
        <taxon>Eukaryota</taxon>
        <taxon>Metazoa</taxon>
        <taxon>Cnidaria</taxon>
        <taxon>Anthozoa</taxon>
        <taxon>Hexacorallia</taxon>
        <taxon>Scleractinia</taxon>
        <taxon>Caryophylliina</taxon>
        <taxon>Caryophylliidae</taxon>
        <taxon>Desmophyllum</taxon>
    </lineage>
</organism>
<accession>A0A9W9ZA30</accession>
<dbReference type="SUPFAM" id="SSF75011">
    <property type="entry name" value="3-carboxy-cis,cis-mucoante lactonizing enzyme"/>
    <property type="match status" value="1"/>
</dbReference>
<dbReference type="Proteomes" id="UP001163046">
    <property type="component" value="Unassembled WGS sequence"/>
</dbReference>
<name>A0A9W9ZA30_9CNID</name>
<sequence length="568" mass="64145">MTARMKIMQLSTQDDNFVEEQEELGSNGDSLGPGRPQNICFGRYLVPFHTLVCTKVVQQCPIDGCGKYLRKEDIGRHCIDEQEWHQRLLIRERSRILWGAERSQLHVQPIRSSQKCVFKWNLPPDLQGKVVCNTGGLPTGLCDRNNCMPPEPTMVKEGMQKLFLHSILYPATDNDPNGTTILSYPFGLAFSAKHSKLFVTDRVLHAVFMVDMHCPANVTLIAGGVEPGHANGHGRKTRFRNPAGVVAKQWTAISQEEEESENEEEEFAIRRVRKEVLAFERSSVLTALAFTRDEHYILVGDCDENSPSVHLCQVEEGVKIRAISNIPGPMGIAVMEEGTVFMSSSKEHALYSLNEEEMLEDTDALITNKIVWRRFSVMAGYANIFRLDKKAKEDHLPVTFDDNMKHVQEVVACFSSHEQEALEKTGKRNTNGPDMTIPWTTRQSFQIVLDSPTNLVNTLTEIGQDRLLNGICFESMTTLGVECFSKECVQTMTCLKRFATHIGELAVWKMTCYAFIKSTSPSSWGQICTIPRKSLKVIHRTSSRAQTSRQESAKERETKKKIRGKKTQ</sequence>
<dbReference type="OrthoDB" id="5984329at2759"/>